<evidence type="ECO:0000256" key="1">
    <source>
        <dbReference type="ARBA" id="ARBA00006817"/>
    </source>
</evidence>
<name>A0A0C1FPA7_9SPHI</name>
<evidence type="ECO:0000259" key="2">
    <source>
        <dbReference type="Pfam" id="PF08327"/>
    </source>
</evidence>
<protein>
    <submittedName>
        <fullName evidence="3">Polyketide cyclase</fullName>
    </submittedName>
</protein>
<dbReference type="OrthoDB" id="9786557at2"/>
<comment type="similarity">
    <text evidence="1">Belongs to the AHA1 family.</text>
</comment>
<dbReference type="AlphaFoldDB" id="A0A0C1FPA7"/>
<accession>A0A0C1FPA7</accession>
<dbReference type="InterPro" id="IPR013538">
    <property type="entry name" value="ASHA1/2-like_C"/>
</dbReference>
<evidence type="ECO:0000313" key="3">
    <source>
        <dbReference type="EMBL" id="KIA94777.1"/>
    </source>
</evidence>
<dbReference type="Proteomes" id="UP000031246">
    <property type="component" value="Unassembled WGS sequence"/>
</dbReference>
<dbReference type="InterPro" id="IPR023393">
    <property type="entry name" value="START-like_dom_sf"/>
</dbReference>
<reference evidence="3 4" key="1">
    <citation type="submission" date="2014-10" db="EMBL/GenBank/DDBJ databases">
        <title>Pedobacter Kyungheensis.</title>
        <authorList>
            <person name="Anderson B.M."/>
            <person name="Newman J.D."/>
        </authorList>
    </citation>
    <scope>NUCLEOTIDE SEQUENCE [LARGE SCALE GENOMIC DNA]</scope>
    <source>
        <strain evidence="3 4">KACC 16221</strain>
    </source>
</reference>
<keyword evidence="4" id="KW-1185">Reference proteome</keyword>
<dbReference type="EMBL" id="JSYN01000008">
    <property type="protein sequence ID" value="KIA94777.1"/>
    <property type="molecule type" value="Genomic_DNA"/>
</dbReference>
<evidence type="ECO:0000313" key="4">
    <source>
        <dbReference type="Proteomes" id="UP000031246"/>
    </source>
</evidence>
<dbReference type="CDD" id="cd08895">
    <property type="entry name" value="SRPBCC_CalC_Aha1-like_2"/>
    <property type="match status" value="1"/>
</dbReference>
<sequence>MSTNKVSLHRVIKASPEKVYKAFTEALAIASWLPPYGFLCTVHHMDVKEGGSFKMSFHNFTTGNGHSFGGEYLEVKPNAFLKYTDKFDDPNLPGVMTTSIWLEKTMVGTDLKVLQEGIPEMIPAEMCYLGWQESLEKLTKLVEPNIPDA</sequence>
<gene>
    <name evidence="3" type="ORF">OC25_08975</name>
</gene>
<dbReference type="Pfam" id="PF08327">
    <property type="entry name" value="AHSA1"/>
    <property type="match status" value="1"/>
</dbReference>
<dbReference type="SUPFAM" id="SSF55961">
    <property type="entry name" value="Bet v1-like"/>
    <property type="match status" value="1"/>
</dbReference>
<feature type="domain" description="Activator of Hsp90 ATPase homologue 1/2-like C-terminal" evidence="2">
    <location>
        <begin position="13"/>
        <end position="143"/>
    </location>
</feature>
<proteinExistence type="inferred from homology"/>
<dbReference type="Gene3D" id="3.30.530.20">
    <property type="match status" value="1"/>
</dbReference>
<comment type="caution">
    <text evidence="3">The sequence shown here is derived from an EMBL/GenBank/DDBJ whole genome shotgun (WGS) entry which is preliminary data.</text>
</comment>
<dbReference type="RefSeq" id="WP_039474563.1">
    <property type="nucleotide sequence ID" value="NZ_JSYN01000008.1"/>
</dbReference>
<organism evidence="3 4">
    <name type="scientific">Pedobacter kyungheensis</name>
    <dbReference type="NCBI Taxonomy" id="1069985"/>
    <lineage>
        <taxon>Bacteria</taxon>
        <taxon>Pseudomonadati</taxon>
        <taxon>Bacteroidota</taxon>
        <taxon>Sphingobacteriia</taxon>
        <taxon>Sphingobacteriales</taxon>
        <taxon>Sphingobacteriaceae</taxon>
        <taxon>Pedobacter</taxon>
    </lineage>
</organism>